<dbReference type="InterPro" id="IPR032330">
    <property type="entry name" value="EF-G-binding_C"/>
</dbReference>
<evidence type="ECO:0000313" key="3">
    <source>
        <dbReference type="EMBL" id="OTP12501.1"/>
    </source>
</evidence>
<evidence type="ECO:0000259" key="1">
    <source>
        <dbReference type="Pfam" id="PF07299"/>
    </source>
</evidence>
<keyword evidence="4" id="KW-1185">Reference proteome</keyword>
<proteinExistence type="predicted"/>
<dbReference type="AlphaFoldDB" id="A0A2C9XQS5"/>
<feature type="domain" description="Elongation factor G-binding protein N-terminal" evidence="1">
    <location>
        <begin position="5"/>
        <end position="89"/>
    </location>
</feature>
<accession>A0A2C9XQS5</accession>
<dbReference type="Pfam" id="PF07299">
    <property type="entry name" value="EF-G-binding_N"/>
    <property type="match status" value="1"/>
</dbReference>
<evidence type="ECO:0000313" key="4">
    <source>
        <dbReference type="Proteomes" id="UP000194933"/>
    </source>
</evidence>
<organism evidence="3 4">
    <name type="scientific">Candidatus Enterococcus wittei</name>
    <dbReference type="NCBI Taxonomy" id="1987383"/>
    <lineage>
        <taxon>Bacteria</taxon>
        <taxon>Bacillati</taxon>
        <taxon>Bacillota</taxon>
        <taxon>Bacilli</taxon>
        <taxon>Lactobacillales</taxon>
        <taxon>Enterococcaceae</taxon>
        <taxon>Enterococcus</taxon>
    </lineage>
</organism>
<dbReference type="Gene3D" id="1.20.1280.250">
    <property type="match status" value="1"/>
</dbReference>
<dbReference type="Pfam" id="PF16571">
    <property type="entry name" value="FBP_C"/>
    <property type="match status" value="1"/>
</dbReference>
<dbReference type="RefSeq" id="WP_086283922.1">
    <property type="nucleotide sequence ID" value="NZ_NGMO01000001.1"/>
</dbReference>
<dbReference type="STRING" id="1987383.A5844_000734"/>
<comment type="caution">
    <text evidence="3">The sequence shown here is derived from an EMBL/GenBank/DDBJ whole genome shotgun (WGS) entry which is preliminary data.</text>
</comment>
<evidence type="ECO:0008006" key="5">
    <source>
        <dbReference type="Google" id="ProtNLM"/>
    </source>
</evidence>
<name>A0A2C9XQS5_9ENTE</name>
<reference evidence="3 4" key="1">
    <citation type="submission" date="2017-05" db="EMBL/GenBank/DDBJ databases">
        <title>The Genome Sequence of Enterococcus sp. 10A9_DIV0425.</title>
        <authorList>
            <consortium name="The Broad Institute Genomics Platform"/>
            <consortium name="The Broad Institute Genomic Center for Infectious Diseases"/>
            <person name="Earl A."/>
            <person name="Manson A."/>
            <person name="Schwartman J."/>
            <person name="Gilmore M."/>
            <person name="Abouelleil A."/>
            <person name="Cao P."/>
            <person name="Chapman S."/>
            <person name="Cusick C."/>
            <person name="Shea T."/>
            <person name="Young S."/>
            <person name="Neafsey D."/>
            <person name="Nusbaum C."/>
            <person name="Birren B."/>
        </authorList>
    </citation>
    <scope>NUCLEOTIDE SEQUENCE [LARGE SCALE GENOMIC DNA]</scope>
    <source>
        <strain evidence="3 4">10A9_DIV0425</strain>
    </source>
</reference>
<dbReference type="InterPro" id="IPR038344">
    <property type="entry name" value="EF-G_N_sf"/>
</dbReference>
<protein>
    <recommendedName>
        <fullName evidence="5">Fibronectin-binding protein</fullName>
    </recommendedName>
</protein>
<dbReference type="EMBL" id="NGMO01000001">
    <property type="protein sequence ID" value="OTP12501.1"/>
    <property type="molecule type" value="Genomic_DNA"/>
</dbReference>
<evidence type="ECO:0000259" key="2">
    <source>
        <dbReference type="Pfam" id="PF16571"/>
    </source>
</evidence>
<dbReference type="InterPro" id="IPR010841">
    <property type="entry name" value="EF-G-binding_N"/>
</dbReference>
<dbReference type="CDD" id="cd16342">
    <property type="entry name" value="FusC_FusB"/>
    <property type="match status" value="1"/>
</dbReference>
<gene>
    <name evidence="3" type="ORF">A5844_000734</name>
</gene>
<sequence>MEQYIEPYQYFFIKRETEQLLNVYHSVNDPKTVETVQTLAKENIFEILLQEEEAKNAIEPFLNQMMDSRLKKEQADAMLAELKTRVVPFNQPTKVQVEKIFRKVKKLKHPDWQIMDLKEHTYIGWNDPGSQKKYILYYQDDQLKGVHGTLSPTILKGICAICQKTSQVSMFLSTTKSGSDGTYTKKGNYICHDSEQCNRQLVKLASFYEFTEIVKKEK</sequence>
<feature type="domain" description="Elongation factor G-binding protein C-terminal treble-clef zinc-finger" evidence="2">
    <location>
        <begin position="102"/>
        <end position="199"/>
    </location>
</feature>
<dbReference type="Proteomes" id="UP000194933">
    <property type="component" value="Unassembled WGS sequence"/>
</dbReference>